<reference evidence="14 15" key="1">
    <citation type="submission" date="2018-08" db="EMBL/GenBank/DDBJ databases">
        <title>Hydrogenophaga sp. LA-38 isolated from sludge.</title>
        <authorList>
            <person name="Im W.-T."/>
        </authorList>
    </citation>
    <scope>NUCLEOTIDE SEQUENCE [LARGE SCALE GENOMIC DNA]</scope>
    <source>
        <strain evidence="14 15">LA-38</strain>
    </source>
</reference>
<evidence type="ECO:0000256" key="1">
    <source>
        <dbReference type="ARBA" id="ARBA00004651"/>
    </source>
</evidence>
<comment type="subcellular location">
    <subcellularLocation>
        <location evidence="1">Cell membrane</location>
        <topology evidence="1">Multi-pass membrane protein</topology>
    </subcellularLocation>
</comment>
<proteinExistence type="predicted"/>
<dbReference type="PANTHER" id="PTHR32309:SF13">
    <property type="entry name" value="FERRIC ENTEROBACTIN TRANSPORT PROTEIN FEPE"/>
    <property type="match status" value="1"/>
</dbReference>
<dbReference type="InterPro" id="IPR032807">
    <property type="entry name" value="GNVR"/>
</dbReference>
<protein>
    <submittedName>
        <fullName evidence="14">Polysaccharide biosynthesis tyrosine autokinase</fullName>
        <ecNumber evidence="14">2.7.10.2</ecNumber>
    </submittedName>
</protein>
<keyword evidence="15" id="KW-1185">Reference proteome</keyword>
<dbReference type="NCBIfam" id="TIGR01007">
    <property type="entry name" value="eps_fam"/>
    <property type="match status" value="1"/>
</dbReference>
<evidence type="ECO:0000256" key="7">
    <source>
        <dbReference type="ARBA" id="ARBA00023136"/>
    </source>
</evidence>
<dbReference type="Pfam" id="PF13807">
    <property type="entry name" value="GNVR"/>
    <property type="match status" value="1"/>
</dbReference>
<evidence type="ECO:0000256" key="2">
    <source>
        <dbReference type="ARBA" id="ARBA00022475"/>
    </source>
</evidence>
<feature type="compositionally biased region" description="Low complexity" evidence="9">
    <location>
        <begin position="764"/>
        <end position="777"/>
    </location>
</feature>
<dbReference type="RefSeq" id="WP_116960086.1">
    <property type="nucleotide sequence ID" value="NZ_QVLS01000010.1"/>
</dbReference>
<dbReference type="CDD" id="cd05387">
    <property type="entry name" value="BY-kinase"/>
    <property type="match status" value="1"/>
</dbReference>
<dbReference type="Gene3D" id="3.40.50.300">
    <property type="entry name" value="P-loop containing nucleotide triphosphate hydrolases"/>
    <property type="match status" value="1"/>
</dbReference>
<dbReference type="InterPro" id="IPR005702">
    <property type="entry name" value="Wzc-like_C"/>
</dbReference>
<evidence type="ECO:0000256" key="3">
    <source>
        <dbReference type="ARBA" id="ARBA00022692"/>
    </source>
</evidence>
<feature type="transmembrane region" description="Helical" evidence="10">
    <location>
        <begin position="59"/>
        <end position="76"/>
    </location>
</feature>
<evidence type="ECO:0000256" key="4">
    <source>
        <dbReference type="ARBA" id="ARBA00022741"/>
    </source>
</evidence>
<dbReference type="GO" id="GO:0004715">
    <property type="term" value="F:non-membrane spanning protein tyrosine kinase activity"/>
    <property type="evidence" value="ECO:0007669"/>
    <property type="project" value="UniProtKB-EC"/>
</dbReference>
<dbReference type="GO" id="GO:0005886">
    <property type="term" value="C:plasma membrane"/>
    <property type="evidence" value="ECO:0007669"/>
    <property type="project" value="UniProtKB-SubCell"/>
</dbReference>
<evidence type="ECO:0000256" key="10">
    <source>
        <dbReference type="SAM" id="Phobius"/>
    </source>
</evidence>
<keyword evidence="14" id="KW-0808">Transferase</keyword>
<comment type="caution">
    <text evidence="14">The sequence shown here is derived from an EMBL/GenBank/DDBJ whole genome shotgun (WGS) entry which is preliminary data.</text>
</comment>
<evidence type="ECO:0000256" key="8">
    <source>
        <dbReference type="SAM" id="Coils"/>
    </source>
</evidence>
<sequence length="799" mass="87017">MAIERHPLPATPDPRDALAVQREAALSELLLARSESSAPAEDRIDLKTLWRALARHRRLILGVTALFTLAAGLYTLRITPQYESTVMLQIDRAAQKVVGFNTEFEVEEGPLSEQLQLRTQVELLKSRSLAERVIDEMGLYKPGASAPPAAAPGEGDAVAAAPAGPLEQASALLSGWLARLHGLVATAPPEQNTLNRASALAQFQQSLTVEPIRNSRLVQISVRNADPQLAAGIANTTARAFLATHIERKLESSLYARQFLEEQIRQTKAKLEESERVINTYAKKNQILNLGDKGSAATQTFVDFSAALAKAEQDRIKAETLYNQVRLDPESAPQAVVNEAIRAYKEQRARLEADYAKNRSVFKPDYPSMVQARAQIAELDGRIKTEVNNILSSIQGQYLAAKKAEDQLRAKVASTRAEVLSVQDRSVDMNLLSRELDTNRQVYDSLLQRLREVSVTAGLTTNNVSIVDRAAVPLFPASPNVKLNIGLGLMAGLFLGLLLALLREQMDDSVKNANDIETRYRLPLLGLIPFTRPPKGRKEAVALLAHHEPRGTFAESYRSMRTALQFSTADGAPERFMVTSCGKNEGKSTTALALAINFAQMGQKVLLIDADMRKGGMHTLLKLPNDSGLSSFLSEDLDSAMLVRETPVHNMGLITAGPVPPDPVELLMGPRLGLLLDQARALGYEQIVIDGPPLLGISDAIALGNQVHNIVLAVRAGVTRKESLKDALRRLRTAGLSPMGVVLTHARSEHIIDRAYADYYGHGHAPGARRAPRTARPTPGPVPLTAQPRIEPTMGPHSA</sequence>
<feature type="region of interest" description="Disordered" evidence="9">
    <location>
        <begin position="764"/>
        <end position="799"/>
    </location>
</feature>
<dbReference type="AlphaFoldDB" id="A0A372EGY6"/>
<keyword evidence="5" id="KW-0067">ATP-binding</keyword>
<evidence type="ECO:0000256" key="5">
    <source>
        <dbReference type="ARBA" id="ARBA00022840"/>
    </source>
</evidence>
<dbReference type="EC" id="2.7.10.2" evidence="14"/>
<keyword evidence="4" id="KW-0547">Nucleotide-binding</keyword>
<dbReference type="GO" id="GO:0005524">
    <property type="term" value="F:ATP binding"/>
    <property type="evidence" value="ECO:0007669"/>
    <property type="project" value="UniProtKB-KW"/>
</dbReference>
<evidence type="ECO:0000313" key="14">
    <source>
        <dbReference type="EMBL" id="RFP77689.1"/>
    </source>
</evidence>
<dbReference type="SUPFAM" id="SSF52540">
    <property type="entry name" value="P-loop containing nucleoside triphosphate hydrolases"/>
    <property type="match status" value="1"/>
</dbReference>
<keyword evidence="6 10" id="KW-1133">Transmembrane helix</keyword>
<dbReference type="Pfam" id="PF01656">
    <property type="entry name" value="CbiA"/>
    <property type="match status" value="1"/>
</dbReference>
<dbReference type="InterPro" id="IPR027417">
    <property type="entry name" value="P-loop_NTPase"/>
</dbReference>
<feature type="coiled-coil region" evidence="8">
    <location>
        <begin position="257"/>
        <end position="284"/>
    </location>
</feature>
<dbReference type="InterPro" id="IPR002586">
    <property type="entry name" value="CobQ/CobB/MinD/ParA_Nub-bd_dom"/>
</dbReference>
<evidence type="ECO:0000259" key="13">
    <source>
        <dbReference type="Pfam" id="PF13807"/>
    </source>
</evidence>
<dbReference type="InterPro" id="IPR003856">
    <property type="entry name" value="LPS_length_determ_N"/>
</dbReference>
<keyword evidence="8" id="KW-0175">Coiled coil</keyword>
<keyword evidence="2" id="KW-1003">Cell membrane</keyword>
<feature type="domain" description="Tyrosine-protein kinase G-rich" evidence="13">
    <location>
        <begin position="432"/>
        <end position="504"/>
    </location>
</feature>
<evidence type="ECO:0000313" key="15">
    <source>
        <dbReference type="Proteomes" id="UP000261931"/>
    </source>
</evidence>
<dbReference type="InterPro" id="IPR050445">
    <property type="entry name" value="Bact_polysacc_biosynth/exp"/>
</dbReference>
<name>A0A372EGY6_9BURK</name>
<keyword evidence="14" id="KW-0418">Kinase</keyword>
<feature type="domain" description="CobQ/CobB/MinD/ParA nucleotide binding" evidence="11">
    <location>
        <begin position="577"/>
        <end position="750"/>
    </location>
</feature>
<dbReference type="Pfam" id="PF02706">
    <property type="entry name" value="Wzz"/>
    <property type="match status" value="1"/>
</dbReference>
<organism evidence="14 15">
    <name type="scientific">Hydrogenophaga borbori</name>
    <dbReference type="NCBI Taxonomy" id="2294117"/>
    <lineage>
        <taxon>Bacteria</taxon>
        <taxon>Pseudomonadati</taxon>
        <taxon>Pseudomonadota</taxon>
        <taxon>Betaproteobacteria</taxon>
        <taxon>Burkholderiales</taxon>
        <taxon>Comamonadaceae</taxon>
        <taxon>Hydrogenophaga</taxon>
    </lineage>
</organism>
<gene>
    <name evidence="14" type="ORF">DY262_15935</name>
</gene>
<keyword evidence="3 10" id="KW-0812">Transmembrane</keyword>
<evidence type="ECO:0000256" key="6">
    <source>
        <dbReference type="ARBA" id="ARBA00022989"/>
    </source>
</evidence>
<dbReference type="PANTHER" id="PTHR32309">
    <property type="entry name" value="TYROSINE-PROTEIN KINASE"/>
    <property type="match status" value="1"/>
</dbReference>
<evidence type="ECO:0000259" key="11">
    <source>
        <dbReference type="Pfam" id="PF01656"/>
    </source>
</evidence>
<dbReference type="Proteomes" id="UP000261931">
    <property type="component" value="Unassembled WGS sequence"/>
</dbReference>
<feature type="domain" description="Polysaccharide chain length determinant N-terminal" evidence="12">
    <location>
        <begin position="42"/>
        <end position="136"/>
    </location>
</feature>
<evidence type="ECO:0000259" key="12">
    <source>
        <dbReference type="Pfam" id="PF02706"/>
    </source>
</evidence>
<evidence type="ECO:0000256" key="9">
    <source>
        <dbReference type="SAM" id="MobiDB-lite"/>
    </source>
</evidence>
<keyword evidence="7 10" id="KW-0472">Membrane</keyword>
<dbReference type="EMBL" id="QVLS01000010">
    <property type="protein sequence ID" value="RFP77689.1"/>
    <property type="molecule type" value="Genomic_DNA"/>
</dbReference>
<accession>A0A372EGY6</accession>